<dbReference type="KEGG" id="sedi:EBB79_12550"/>
<gene>
    <name evidence="3" type="ORF">EBB79_12550</name>
</gene>
<accession>A0A3T0N8R3</accession>
<dbReference type="GO" id="GO:0042834">
    <property type="term" value="F:peptidoglycan binding"/>
    <property type="evidence" value="ECO:0007669"/>
    <property type="project" value="InterPro"/>
</dbReference>
<evidence type="ECO:0000256" key="1">
    <source>
        <dbReference type="SAM" id="MobiDB-lite"/>
    </source>
</evidence>
<dbReference type="InterPro" id="IPR036680">
    <property type="entry name" value="SPOR-like_sf"/>
</dbReference>
<dbReference type="Gene3D" id="3.30.70.1070">
    <property type="entry name" value="Sporulation related repeat"/>
    <property type="match status" value="1"/>
</dbReference>
<evidence type="ECO:0000313" key="3">
    <source>
        <dbReference type="EMBL" id="AZV80444.1"/>
    </source>
</evidence>
<proteinExistence type="predicted"/>
<organism evidence="3 4">
    <name type="scientific">Parasedimentitalea marina</name>
    <dbReference type="NCBI Taxonomy" id="2483033"/>
    <lineage>
        <taxon>Bacteria</taxon>
        <taxon>Pseudomonadati</taxon>
        <taxon>Pseudomonadota</taxon>
        <taxon>Alphaproteobacteria</taxon>
        <taxon>Rhodobacterales</taxon>
        <taxon>Paracoccaceae</taxon>
        <taxon>Parasedimentitalea</taxon>
    </lineage>
</organism>
<feature type="domain" description="SPOR" evidence="2">
    <location>
        <begin position="286"/>
        <end position="371"/>
    </location>
</feature>
<dbReference type="Pfam" id="PF05036">
    <property type="entry name" value="SPOR"/>
    <property type="match status" value="1"/>
</dbReference>
<sequence length="371" mass="38263">MAFSAQAGDSRAYSLQGASSSRGAAYDGQYQSQYQQYDPQAYGQADSDAVAQGTSKPASGDFTKTLGFLGAVASLALVVGTGFWGYKLVARDVSGVPVVRSLEGPMRVQPVNPGGEAAVNQGLAVNDVAANGIAADPADRLTLAPSSLGLAEDDGPVTELAVSTTSEPALVQEDTITEGETAASQANEIDALVAALTAGVTPMTPAPREAGTTLASVSAPSIVQPAPLQPVTSENAVTIAPAPGMLNAPGVKVSLRPLVRPARFAPSQSAAVPSQGRSTLEVDAASLPAGTRLAQLGAYESADVARSEWDRIQGRFEDYLDDKKRVIQKAESGGRTFYRLRAMGFDDLSDARRFCATLVAGSADCIPVTTR</sequence>
<dbReference type="AlphaFoldDB" id="A0A3T0N8R3"/>
<evidence type="ECO:0000313" key="4">
    <source>
        <dbReference type="Proteomes" id="UP000283063"/>
    </source>
</evidence>
<dbReference type="InterPro" id="IPR007730">
    <property type="entry name" value="SPOR-like_dom"/>
</dbReference>
<reference evidence="3 4" key="1">
    <citation type="submission" date="2018-10" db="EMBL/GenBank/DDBJ databases">
        <title>Parasedimentitalea marina sp. nov., a psychrophilic bacterium isolated from deep seawater of the New Britain Trench.</title>
        <authorList>
            <person name="Cao J."/>
        </authorList>
    </citation>
    <scope>NUCLEOTIDE SEQUENCE [LARGE SCALE GENOMIC DNA]</scope>
    <source>
        <strain evidence="3 4">W43</strain>
    </source>
</reference>
<feature type="region of interest" description="Disordered" evidence="1">
    <location>
        <begin position="37"/>
        <end position="56"/>
    </location>
</feature>
<dbReference type="OrthoDB" id="8479416at2"/>
<dbReference type="Proteomes" id="UP000283063">
    <property type="component" value="Chromosome"/>
</dbReference>
<dbReference type="PROSITE" id="PS51724">
    <property type="entry name" value="SPOR"/>
    <property type="match status" value="1"/>
</dbReference>
<name>A0A3T0N8R3_9RHOB</name>
<dbReference type="EMBL" id="CP033219">
    <property type="protein sequence ID" value="AZV80444.1"/>
    <property type="molecule type" value="Genomic_DNA"/>
</dbReference>
<keyword evidence="4" id="KW-1185">Reference proteome</keyword>
<protein>
    <submittedName>
        <fullName evidence="3">SPOR domain-containing protein</fullName>
    </submittedName>
</protein>
<evidence type="ECO:0000259" key="2">
    <source>
        <dbReference type="PROSITE" id="PS51724"/>
    </source>
</evidence>